<gene>
    <name evidence="1" type="ORF">SpAn4DRAFT_1738</name>
</gene>
<name>A0A0U1KTJ9_9FIRM</name>
<evidence type="ECO:0000313" key="1">
    <source>
        <dbReference type="EMBL" id="CQR70760.1"/>
    </source>
</evidence>
<organism evidence="1 2">
    <name type="scientific">Sporomusa ovata</name>
    <dbReference type="NCBI Taxonomy" id="2378"/>
    <lineage>
        <taxon>Bacteria</taxon>
        <taxon>Bacillati</taxon>
        <taxon>Bacillota</taxon>
        <taxon>Negativicutes</taxon>
        <taxon>Selenomonadales</taxon>
        <taxon>Sporomusaceae</taxon>
        <taxon>Sporomusa</taxon>
    </lineage>
</organism>
<dbReference type="EMBL" id="CTRP01000003">
    <property type="protein sequence ID" value="CQR70760.1"/>
    <property type="molecule type" value="Genomic_DNA"/>
</dbReference>
<sequence length="61" mass="7342">MVDQAVVERKLMLLAEYVQDLKEIQQVTFEEFMSDKRLRRYVERTLWMCGVRYSSIALDPL</sequence>
<reference evidence="2" key="1">
    <citation type="submission" date="2015-03" db="EMBL/GenBank/DDBJ databases">
        <authorList>
            <person name="Nijsse Bart"/>
        </authorList>
    </citation>
    <scope>NUCLEOTIDE SEQUENCE [LARGE SCALE GENOMIC DNA]</scope>
</reference>
<accession>A0A0U1KTJ9</accession>
<protein>
    <submittedName>
        <fullName evidence="1">Uncharacterized protein</fullName>
    </submittedName>
</protein>
<dbReference type="AlphaFoldDB" id="A0A0U1KTJ9"/>
<evidence type="ECO:0000313" key="2">
    <source>
        <dbReference type="Proteomes" id="UP000049855"/>
    </source>
</evidence>
<dbReference type="Proteomes" id="UP000049855">
    <property type="component" value="Unassembled WGS sequence"/>
</dbReference>
<proteinExistence type="predicted"/>
<keyword evidence="2" id="KW-1185">Reference proteome</keyword>
<dbReference type="RefSeq" id="WP_021169482.1">
    <property type="nucleotide sequence ID" value="NZ_CTRP01000003.1"/>
</dbReference>